<evidence type="ECO:0000313" key="1">
    <source>
        <dbReference type="EMBL" id="PJZ67854.1"/>
    </source>
</evidence>
<protein>
    <submittedName>
        <fullName evidence="1">Uncharacterized protein</fullName>
    </submittedName>
</protein>
<accession>A0A2M9ZHJ9</accession>
<dbReference type="Proteomes" id="UP000231912">
    <property type="component" value="Unassembled WGS sequence"/>
</dbReference>
<dbReference type="EMBL" id="NPDT01000001">
    <property type="protein sequence ID" value="PJZ67854.1"/>
    <property type="molecule type" value="Genomic_DNA"/>
</dbReference>
<name>A0A2M9ZHJ9_9LEPT</name>
<sequence length="171" mass="19637">MRYSGIIAILLSISWSSLLAESKSDLPEFRLTDQKGIVFRSDSAKGNVYFLLGCGFKDVVLCRKHGRKIYWKMQTFLQDEDKVLFSAYLDLKGAPKPVFDYISGEKDKDYESILLDKGGALKEGLMDGKSYLRVYSPKGKLLHKEYFESVDDAKVSELFEYIKKYRRGKSK</sequence>
<evidence type="ECO:0000313" key="2">
    <source>
        <dbReference type="Proteomes" id="UP000231912"/>
    </source>
</evidence>
<reference evidence="1 2" key="1">
    <citation type="submission" date="2017-07" db="EMBL/GenBank/DDBJ databases">
        <title>Leptospira spp. isolated from tropical soils.</title>
        <authorList>
            <person name="Thibeaux R."/>
            <person name="Iraola G."/>
            <person name="Ferres I."/>
            <person name="Bierque E."/>
            <person name="Girault D."/>
            <person name="Soupe-Gilbert M.-E."/>
            <person name="Picardeau M."/>
            <person name="Goarant C."/>
        </authorList>
    </citation>
    <scope>NUCLEOTIDE SEQUENCE [LARGE SCALE GENOMIC DNA]</scope>
    <source>
        <strain evidence="1 2">FH2-C-A2</strain>
    </source>
</reference>
<comment type="caution">
    <text evidence="1">The sequence shown here is derived from an EMBL/GenBank/DDBJ whole genome shotgun (WGS) entry which is preliminary data.</text>
</comment>
<organism evidence="1 2">
    <name type="scientific">Leptospira wolffii</name>
    <dbReference type="NCBI Taxonomy" id="409998"/>
    <lineage>
        <taxon>Bacteria</taxon>
        <taxon>Pseudomonadati</taxon>
        <taxon>Spirochaetota</taxon>
        <taxon>Spirochaetia</taxon>
        <taxon>Leptospirales</taxon>
        <taxon>Leptospiraceae</taxon>
        <taxon>Leptospira</taxon>
    </lineage>
</organism>
<gene>
    <name evidence="1" type="ORF">CH371_02130</name>
</gene>
<proteinExistence type="predicted"/>
<dbReference type="RefSeq" id="WP_100758262.1">
    <property type="nucleotide sequence ID" value="NZ_NPDT01000001.1"/>
</dbReference>
<dbReference type="AlphaFoldDB" id="A0A2M9ZHJ9"/>